<dbReference type="STRING" id="428993.SAMN06296058_1543"/>
<dbReference type="EMBL" id="FUZV01000001">
    <property type="protein sequence ID" value="SKC61002.1"/>
    <property type="molecule type" value="Genomic_DNA"/>
</dbReference>
<dbReference type="PANTHER" id="PTHR31104">
    <property type="entry name" value="PEPTIDE-N4-(N-ACETYL-BETA-GLUCOSAMINYL)ASPARAGINE AMIDASE A PROTEIN"/>
    <property type="match status" value="1"/>
</dbReference>
<evidence type="ECO:0000313" key="2">
    <source>
        <dbReference type="EMBL" id="SKC61002.1"/>
    </source>
</evidence>
<sequence length="619" mass="67286">MHLPSLRSTLPVVVCGLVIAAFSHVATLNAQSAPAPAPPMNRLSVEPRVPRLGVTPCVVELFRDVGTGYFAEPENEPEFAYAPPAACPWPWAKVILSVDLAGPGTTHIANITIGLGDASHNPVFSTRLFVGGAQFNAGQPSWRVERDITEYAPLLRTPRPGFARDTDGYYRDPNREDGARASGRMIFYPATTPQTVARTADVVMPLAYGSAQLDNLPRNIERAYLDVYAQLPPFWFTCVPDNAATNWPLLVQTPLAPGDNDGTYEPDSQGCAGSAYKDVIVFLDGQAVGTAPLYPWLNSDINIRFHRSVDVPVPTPQSINLMPFRVDLTPFAALLSNGSVHILEVQYGDVSGSFRGTYSTAALLLHLDAGSTQITGAVLRNSLNGVPVQASTEQNDWSIEGTTLIGQVARSYRRAWEIAGYVNTSHGRVDTTVQQEQVFSNAQDVRLTGYDNYPSHTYEQRADLVSLTERTTLRQQGSTVLAFDRDRYHYPLTLFLRASGGTGPGGLNDSFLTSAQASVEQGDHRTSSHVRPAGAYASRVYANFAGGRRLLADGTYSNWQGARSHYFNDTLGSCFRERVTWQAGALTAHTQGVGCPDGVNRVRGFAHPDGSPDDLGWLR</sequence>
<dbReference type="Proteomes" id="UP000190341">
    <property type="component" value="Unassembled WGS sequence"/>
</dbReference>
<name>A0A1T5KB89_9GAMM</name>
<protein>
    <recommendedName>
        <fullName evidence="4">Peptide N-acetyl-beta-D-glucosaminyl asparaginase amidase A</fullName>
    </recommendedName>
</protein>
<dbReference type="AlphaFoldDB" id="A0A1T5KB89"/>
<dbReference type="OrthoDB" id="3275185at2"/>
<accession>A0A1T5KB89</accession>
<evidence type="ECO:0008006" key="4">
    <source>
        <dbReference type="Google" id="ProtNLM"/>
    </source>
</evidence>
<gene>
    <name evidence="2" type="ORF">SAMN06296058_1543</name>
</gene>
<keyword evidence="1" id="KW-0732">Signal</keyword>
<keyword evidence="3" id="KW-1185">Reference proteome</keyword>
<organism evidence="2 3">
    <name type="scientific">Pseudoxanthomonas indica</name>
    <dbReference type="NCBI Taxonomy" id="428993"/>
    <lineage>
        <taxon>Bacteria</taxon>
        <taxon>Pseudomonadati</taxon>
        <taxon>Pseudomonadota</taxon>
        <taxon>Gammaproteobacteria</taxon>
        <taxon>Lysobacterales</taxon>
        <taxon>Lysobacteraceae</taxon>
        <taxon>Pseudoxanthomonas</taxon>
    </lineage>
</organism>
<evidence type="ECO:0000313" key="3">
    <source>
        <dbReference type="Proteomes" id="UP000190341"/>
    </source>
</evidence>
<feature type="chain" id="PRO_5011962073" description="Peptide N-acetyl-beta-D-glucosaminyl asparaginase amidase A" evidence="1">
    <location>
        <begin position="31"/>
        <end position="619"/>
    </location>
</feature>
<proteinExistence type="predicted"/>
<reference evidence="2 3" key="1">
    <citation type="submission" date="2017-02" db="EMBL/GenBank/DDBJ databases">
        <authorList>
            <person name="Peterson S.W."/>
        </authorList>
    </citation>
    <scope>NUCLEOTIDE SEQUENCE [LARGE SCALE GENOMIC DNA]</scope>
    <source>
        <strain evidence="2 3">P15</strain>
    </source>
</reference>
<dbReference type="RefSeq" id="WP_139381452.1">
    <property type="nucleotide sequence ID" value="NZ_BMCL01000002.1"/>
</dbReference>
<feature type="signal peptide" evidence="1">
    <location>
        <begin position="1"/>
        <end position="30"/>
    </location>
</feature>
<dbReference type="InterPro" id="IPR021102">
    <property type="entry name" value="PNGase_A"/>
</dbReference>
<evidence type="ECO:0000256" key="1">
    <source>
        <dbReference type="SAM" id="SignalP"/>
    </source>
</evidence>